<name>A0A3N0Y5C3_ANAGA</name>
<keyword evidence="13" id="KW-1185">Reference proteome</keyword>
<dbReference type="AlphaFoldDB" id="A0A3N0Y5C3"/>
<dbReference type="GO" id="GO:0006298">
    <property type="term" value="P:mismatch repair"/>
    <property type="evidence" value="ECO:0007669"/>
    <property type="project" value="InterPro"/>
</dbReference>
<evidence type="ECO:0000256" key="4">
    <source>
        <dbReference type="ARBA" id="ARBA00022763"/>
    </source>
</evidence>
<comment type="similarity">
    <text evidence="1">Belongs to the DNA mismatch repair MutS family. MSH3 subfamily.</text>
</comment>
<evidence type="ECO:0000259" key="10">
    <source>
        <dbReference type="Pfam" id="PF01624"/>
    </source>
</evidence>
<evidence type="ECO:0000313" key="13">
    <source>
        <dbReference type="Proteomes" id="UP000281406"/>
    </source>
</evidence>
<dbReference type="Pfam" id="PF05188">
    <property type="entry name" value="MutS_II"/>
    <property type="match status" value="1"/>
</dbReference>
<feature type="compositionally biased region" description="Polar residues" evidence="9">
    <location>
        <begin position="19"/>
        <end position="37"/>
    </location>
</feature>
<evidence type="ECO:0000256" key="2">
    <source>
        <dbReference type="ARBA" id="ARBA00022151"/>
    </source>
</evidence>
<accession>A0A3N0Y5C3</accession>
<reference evidence="12 13" key="1">
    <citation type="submission" date="2018-10" db="EMBL/GenBank/DDBJ databases">
        <title>Genome assembly for a Yunnan-Guizhou Plateau 3E fish, Anabarilius grahami (Regan), and its evolutionary and genetic applications.</title>
        <authorList>
            <person name="Jiang W."/>
        </authorList>
    </citation>
    <scope>NUCLEOTIDE SEQUENCE [LARGE SCALE GENOMIC DNA]</scope>
    <source>
        <strain evidence="12">AG-KIZ</strain>
        <tissue evidence="12">Muscle</tissue>
    </source>
</reference>
<protein>
    <recommendedName>
        <fullName evidence="2 8">DNA mismatch repair protein MSH3</fullName>
    </recommendedName>
    <alternativeName>
        <fullName evidence="2 8">DNA mismatch repair protein MSH3</fullName>
    </alternativeName>
</protein>
<dbReference type="GO" id="GO:0005634">
    <property type="term" value="C:nucleus"/>
    <property type="evidence" value="ECO:0007669"/>
    <property type="project" value="TreeGrafter"/>
</dbReference>
<dbReference type="PANTHER" id="PTHR11361:SF122">
    <property type="entry name" value="DNA MISMATCH REPAIR PROTEIN MSH3"/>
    <property type="match status" value="1"/>
</dbReference>
<organism evidence="12 13">
    <name type="scientific">Anabarilius grahami</name>
    <name type="common">Kanglang fish</name>
    <name type="synonym">Barilius grahami</name>
    <dbReference type="NCBI Taxonomy" id="495550"/>
    <lineage>
        <taxon>Eukaryota</taxon>
        <taxon>Metazoa</taxon>
        <taxon>Chordata</taxon>
        <taxon>Craniata</taxon>
        <taxon>Vertebrata</taxon>
        <taxon>Euteleostomi</taxon>
        <taxon>Actinopterygii</taxon>
        <taxon>Neopterygii</taxon>
        <taxon>Teleostei</taxon>
        <taxon>Ostariophysi</taxon>
        <taxon>Cypriniformes</taxon>
        <taxon>Xenocyprididae</taxon>
        <taxon>Xenocypridinae</taxon>
        <taxon>Xenocypridinae incertae sedis</taxon>
        <taxon>Anabarilius</taxon>
    </lineage>
</organism>
<dbReference type="InterPro" id="IPR007695">
    <property type="entry name" value="DNA_mismatch_repair_MutS-lik_N"/>
</dbReference>
<dbReference type="SUPFAM" id="SSF55271">
    <property type="entry name" value="DNA repair protein MutS, domain I"/>
    <property type="match status" value="1"/>
</dbReference>
<proteinExistence type="inferred from homology"/>
<evidence type="ECO:0000256" key="5">
    <source>
        <dbReference type="ARBA" id="ARBA00022840"/>
    </source>
</evidence>
<evidence type="ECO:0000256" key="1">
    <source>
        <dbReference type="ARBA" id="ARBA00007094"/>
    </source>
</evidence>
<dbReference type="InterPro" id="IPR016151">
    <property type="entry name" value="DNA_mismatch_repair_MutS_N"/>
</dbReference>
<keyword evidence="6" id="KW-0238">DNA-binding</keyword>
<dbReference type="InterPro" id="IPR017261">
    <property type="entry name" value="DNA_mismatch_repair_MutS/MSH"/>
</dbReference>
<dbReference type="GO" id="GO:0016447">
    <property type="term" value="P:somatic recombination of immunoglobulin gene segments"/>
    <property type="evidence" value="ECO:0007669"/>
    <property type="project" value="TreeGrafter"/>
</dbReference>
<dbReference type="GO" id="GO:0006312">
    <property type="term" value="P:mitotic recombination"/>
    <property type="evidence" value="ECO:0007669"/>
    <property type="project" value="TreeGrafter"/>
</dbReference>
<dbReference type="Pfam" id="PF01624">
    <property type="entry name" value="MutS_I"/>
    <property type="match status" value="1"/>
</dbReference>
<keyword evidence="5" id="KW-0067">ATP-binding</keyword>
<evidence type="ECO:0000256" key="6">
    <source>
        <dbReference type="ARBA" id="ARBA00023125"/>
    </source>
</evidence>
<dbReference type="SUPFAM" id="SSF53150">
    <property type="entry name" value="DNA repair protein MutS, domain II"/>
    <property type="match status" value="1"/>
</dbReference>
<dbReference type="InterPro" id="IPR007860">
    <property type="entry name" value="DNA_mmatch_repair_MutS_con_dom"/>
</dbReference>
<feature type="domain" description="DNA mismatch repair protein MutS connector" evidence="11">
    <location>
        <begin position="335"/>
        <end position="402"/>
    </location>
</feature>
<dbReference type="GO" id="GO:0140664">
    <property type="term" value="F:ATP-dependent DNA damage sensor activity"/>
    <property type="evidence" value="ECO:0007669"/>
    <property type="project" value="InterPro"/>
</dbReference>
<gene>
    <name evidence="12" type="ORF">DPX16_11408</name>
</gene>
<dbReference type="Gene3D" id="3.30.420.110">
    <property type="entry name" value="MutS, connector domain"/>
    <property type="match status" value="1"/>
</dbReference>
<feature type="domain" description="DNA mismatch repair protein MutS-like N-terminal" evidence="10">
    <location>
        <begin position="199"/>
        <end position="310"/>
    </location>
</feature>
<dbReference type="InterPro" id="IPR045076">
    <property type="entry name" value="MutS"/>
</dbReference>
<sequence>MHTSVKRVLASKSSKKSSTQTTISRFFTSASDQSQPIDQPGINFQDRRHEGRGKKKLRDGGMSSEKRPKLSHNVEEERDECTVTPSTYKMVSPRAIVSHATLTRLKDFSCPGNSESRVSDQGIKMEVEPSDSGKAKRSAMHQHDTIMENSSSELVEEVKEEPIKIKQELSFTQFAKNTVIRKSSEEPGIPNRRTKTIYTPLEEQYMEIKKQHVDTVLCVECGYKYRFFGEDAEIAAKELNITCHLDHNFMTASIPTHRLFVHVRRLVSQGYKVGVVKQTETSAIKASSTSKSSLFTRQLHALYTKSTLVGEDVNPLLKLGDLEQAEDVVQDSGNNYLMCVSESFDKQSKELTVGMVVVQPSIGDVMVDCFKDNVAHSELESRVLKIQPVEILVPSDLSETTERLLCNIALSRRRTDMLLGCQVSSVGLMCQGNFGPRRCRREPTPQFAFVATSSSASACVQADDRIRIEKRESAMFEYPTAMRIIKDFYKDTPHQAVENQGKGSYSLCMGLESPIICCLGPVIQYLAEFKLDKILMCSSSFKRLSSDADHMLLSAATMKNLEILCNQVSLTEENMDDGILYTNSRTVCIWY</sequence>
<feature type="compositionally biased region" description="Basic and acidic residues" evidence="9">
    <location>
        <begin position="64"/>
        <end position="75"/>
    </location>
</feature>
<dbReference type="Gene3D" id="3.40.1170.10">
    <property type="entry name" value="DNA repair protein MutS, domain I"/>
    <property type="match status" value="1"/>
</dbReference>
<comment type="caution">
    <text evidence="12">The sequence shown here is derived from an EMBL/GenBank/DDBJ whole genome shotgun (WGS) entry which is preliminary data.</text>
</comment>
<dbReference type="FunFam" id="3.40.1170.10:FF:000004">
    <property type="entry name" value="DNA mismatch repair protein"/>
    <property type="match status" value="1"/>
</dbReference>
<evidence type="ECO:0000256" key="8">
    <source>
        <dbReference type="ARBA" id="ARBA00073774"/>
    </source>
</evidence>
<dbReference type="Proteomes" id="UP000281406">
    <property type="component" value="Unassembled WGS sequence"/>
</dbReference>
<evidence type="ECO:0000256" key="7">
    <source>
        <dbReference type="ARBA" id="ARBA00023204"/>
    </source>
</evidence>
<evidence type="ECO:0000313" key="12">
    <source>
        <dbReference type="EMBL" id="ROL40958.1"/>
    </source>
</evidence>
<dbReference type="EMBL" id="RJVU01053075">
    <property type="protein sequence ID" value="ROL40958.1"/>
    <property type="molecule type" value="Genomic_DNA"/>
</dbReference>
<evidence type="ECO:0000259" key="11">
    <source>
        <dbReference type="Pfam" id="PF05188"/>
    </source>
</evidence>
<dbReference type="GO" id="GO:0005524">
    <property type="term" value="F:ATP binding"/>
    <property type="evidence" value="ECO:0007669"/>
    <property type="project" value="UniProtKB-KW"/>
</dbReference>
<dbReference type="OrthoDB" id="121051at2759"/>
<dbReference type="InterPro" id="IPR036678">
    <property type="entry name" value="MutS_con_dom_sf"/>
</dbReference>
<feature type="region of interest" description="Disordered" evidence="9">
    <location>
        <begin position="1"/>
        <end position="78"/>
    </location>
</feature>
<keyword evidence="4" id="KW-0227">DNA damage</keyword>
<keyword evidence="3" id="KW-0547">Nucleotide-binding</keyword>
<evidence type="ECO:0000256" key="3">
    <source>
        <dbReference type="ARBA" id="ARBA00022741"/>
    </source>
</evidence>
<evidence type="ECO:0000256" key="9">
    <source>
        <dbReference type="SAM" id="MobiDB-lite"/>
    </source>
</evidence>
<keyword evidence="7" id="KW-0234">DNA repair</keyword>
<dbReference type="GO" id="GO:0030983">
    <property type="term" value="F:mismatched DNA binding"/>
    <property type="evidence" value="ECO:0007669"/>
    <property type="project" value="InterPro"/>
</dbReference>
<dbReference type="PIRSF" id="PIRSF037677">
    <property type="entry name" value="DNA_mis_repair_Msh6"/>
    <property type="match status" value="1"/>
</dbReference>
<dbReference type="PANTHER" id="PTHR11361">
    <property type="entry name" value="DNA MISMATCH REPAIR PROTEIN MUTS FAMILY MEMBER"/>
    <property type="match status" value="1"/>
</dbReference>